<comment type="caution">
    <text evidence="17">The sequence shown here is derived from an EMBL/GenBank/DDBJ whole genome shotgun (WGS) entry which is preliminary data.</text>
</comment>
<comment type="pathway">
    <text evidence="3">Protein modification; protein glycosylation.</text>
</comment>
<dbReference type="CDD" id="cd06432">
    <property type="entry name" value="GT8_HUGT1_C_like"/>
    <property type="match status" value="1"/>
</dbReference>
<dbReference type="Pfam" id="PF18402">
    <property type="entry name" value="Thioredoxin_14"/>
    <property type="match status" value="1"/>
</dbReference>
<feature type="compositionally biased region" description="Polar residues" evidence="11">
    <location>
        <begin position="1815"/>
        <end position="1827"/>
    </location>
</feature>
<feature type="domain" description="Glucosyltransferase 24 catalytic" evidence="16">
    <location>
        <begin position="1551"/>
        <end position="1804"/>
    </location>
</feature>
<comment type="cofactor">
    <cofactor evidence="1">
        <name>Ca(2+)</name>
        <dbReference type="ChEBI" id="CHEBI:29108"/>
    </cofactor>
</comment>
<reference evidence="17 18" key="1">
    <citation type="journal article" date="2018" name="G3 (Bethesda)">
        <title>A High-Quality Reference Genome for the Invasive Mosquitofish Gambusia affinis Using a Chicago Library.</title>
        <authorList>
            <person name="Hoffberg S.L."/>
            <person name="Troendle N.J."/>
            <person name="Glenn T.C."/>
            <person name="Mahmud O."/>
            <person name="Louha S."/>
            <person name="Chalopin D."/>
            <person name="Bennetzen J.L."/>
            <person name="Mauricio R."/>
        </authorList>
    </citation>
    <scope>NUCLEOTIDE SEQUENCE [LARGE SCALE GENOMIC DNA]</scope>
    <source>
        <strain evidence="17">NE01/NJP1002.9</strain>
        <tissue evidence="17">Muscle</tissue>
    </source>
</reference>
<evidence type="ECO:0000259" key="16">
    <source>
        <dbReference type="Pfam" id="PF18404"/>
    </source>
</evidence>
<keyword evidence="18" id="KW-1185">Reference proteome</keyword>
<evidence type="ECO:0000313" key="18">
    <source>
        <dbReference type="Proteomes" id="UP000250572"/>
    </source>
</evidence>
<keyword evidence="8" id="KW-0325">Glycoprotein</keyword>
<comment type="function">
    <text evidence="9">Recognizes glycoproteins with minor folding defects. Reglucosylates single N-glycans near the misfolded part of the protein, thus providing quality control for protein folding in the endoplasmic reticulum. Reglucosylated proteins are recognized by calreticulin for recycling to the endoplasmic reticulum and refolding or degradation.</text>
</comment>
<feature type="region of interest" description="Disordered" evidence="11">
    <location>
        <begin position="54"/>
        <end position="92"/>
    </location>
</feature>
<comment type="catalytic activity">
    <reaction evidence="10">
        <text>N(4)-(alpha-D-Man-(1-&gt;2)-alpha-D-Man-(1-&gt;2)-alpha-D-Man-(1-&gt;3)-[alpha-D-Man-(1-&gt;2)-alpha-D-Man-(1-&gt;3)-[alpha-D-Man-(1-&gt;2)-alpha-D-Man-(1-&gt;6)]-alpha-D-Man-(1-&gt;6)]-beta-D-Man-(1-&gt;4)-beta-D-GlcNAc-(1-&gt;4)-beta-D-GlcNAc)-L-asparaginyl-[protein] (N-glucan mannose isomer 9A1,2,3B1,2,3) + UDP-alpha-D-glucose = N(4)-(alpha-D-Glc-(1-&gt;3)-alpha-D-Man-(1-&gt;2)-alpha-D-Man-(1-&gt;2)-alpha-D-Man-(1-&gt;3)-[alpha-D-Man-(1-&gt;2)-alpha-D-Man-(1-&gt;3)-[alpha-D-Man-(1-&gt;2)-alpha-D-Man-(1-&gt;6)]-alpha-D-Man-(1-&gt;6)]-beta-D-Man-(1-&gt;4)-beta-D-GlcNAc-(1-&gt;4)-beta-D-GlcNAc)-L-asparaginyl-[protein] + UDP + H(+)</text>
        <dbReference type="Rhea" id="RHEA:61304"/>
        <dbReference type="Rhea" id="RHEA-COMP:14356"/>
        <dbReference type="Rhea" id="RHEA-COMP:14357"/>
        <dbReference type="ChEBI" id="CHEBI:15378"/>
        <dbReference type="ChEBI" id="CHEBI:58223"/>
        <dbReference type="ChEBI" id="CHEBI:58885"/>
        <dbReference type="ChEBI" id="CHEBI:59080"/>
        <dbReference type="ChEBI" id="CHEBI:139493"/>
    </reaction>
</comment>
<dbReference type="InterPro" id="IPR040497">
    <property type="entry name" value="Glyco_transf_24"/>
</dbReference>
<evidence type="ECO:0000256" key="1">
    <source>
        <dbReference type="ARBA" id="ARBA00001913"/>
    </source>
</evidence>
<dbReference type="GO" id="GO:0018279">
    <property type="term" value="P:protein N-linked glycosylation via asparagine"/>
    <property type="evidence" value="ECO:0007669"/>
    <property type="project" value="TreeGrafter"/>
</dbReference>
<evidence type="ECO:0000256" key="2">
    <source>
        <dbReference type="ARBA" id="ARBA00004319"/>
    </source>
</evidence>
<feature type="region of interest" description="Disordered" evidence="11">
    <location>
        <begin position="1806"/>
        <end position="1827"/>
    </location>
</feature>
<dbReference type="Pfam" id="PF06427">
    <property type="entry name" value="UDP-g_GGTase"/>
    <property type="match status" value="1"/>
</dbReference>
<evidence type="ECO:0000256" key="9">
    <source>
        <dbReference type="ARBA" id="ARBA00045874"/>
    </source>
</evidence>
<dbReference type="Gene3D" id="3.90.550.10">
    <property type="entry name" value="Spore Coat Polysaccharide Biosynthesis Protein SpsA, Chain A"/>
    <property type="match status" value="1"/>
</dbReference>
<feature type="domain" description="UGGT thioredoxin-like" evidence="13">
    <location>
        <begin position="488"/>
        <end position="649"/>
    </location>
</feature>
<name>A0A315UZ83_GAMAF</name>
<dbReference type="GO" id="GO:0003980">
    <property type="term" value="F:UDP-glucose:glycoprotein glucosyltransferase activity"/>
    <property type="evidence" value="ECO:0007669"/>
    <property type="project" value="InterPro"/>
</dbReference>
<dbReference type="STRING" id="33528.ENSGAFP00000029254"/>
<dbReference type="InterPro" id="IPR009448">
    <property type="entry name" value="UDP-g_GGtrans"/>
</dbReference>
<organism evidence="17 18">
    <name type="scientific">Gambusia affinis</name>
    <name type="common">Western mosquitofish</name>
    <name type="synonym">Heterandria affinis</name>
    <dbReference type="NCBI Taxonomy" id="33528"/>
    <lineage>
        <taxon>Eukaryota</taxon>
        <taxon>Metazoa</taxon>
        <taxon>Chordata</taxon>
        <taxon>Craniata</taxon>
        <taxon>Vertebrata</taxon>
        <taxon>Euteleostomi</taxon>
        <taxon>Actinopterygii</taxon>
        <taxon>Neopterygii</taxon>
        <taxon>Teleostei</taxon>
        <taxon>Neoteleostei</taxon>
        <taxon>Acanthomorphata</taxon>
        <taxon>Ovalentaria</taxon>
        <taxon>Atherinomorphae</taxon>
        <taxon>Cyprinodontiformes</taxon>
        <taxon>Poeciliidae</taxon>
        <taxon>Poeciliinae</taxon>
        <taxon>Gambusia</taxon>
    </lineage>
</organism>
<dbReference type="UniPathway" id="UPA00378"/>
<feature type="compositionally biased region" description="Basic and acidic residues" evidence="11">
    <location>
        <begin position="1938"/>
        <end position="1954"/>
    </location>
</feature>
<feature type="domain" description="UGGT thioredoxin-like" evidence="12">
    <location>
        <begin position="235"/>
        <end position="413"/>
    </location>
</feature>
<dbReference type="Pfam" id="PF18401">
    <property type="entry name" value="Thioredoxin_13"/>
    <property type="match status" value="1"/>
</dbReference>
<dbReference type="GO" id="GO:0051082">
    <property type="term" value="F:unfolded protein binding"/>
    <property type="evidence" value="ECO:0007669"/>
    <property type="project" value="TreeGrafter"/>
</dbReference>
<dbReference type="PANTHER" id="PTHR11226:SF3">
    <property type="entry name" value="UDP-GLUCOSE:GLYCOPROTEIN GLUCOSYLTRANSFERASE 1"/>
    <property type="match status" value="1"/>
</dbReference>
<evidence type="ECO:0000256" key="3">
    <source>
        <dbReference type="ARBA" id="ARBA00004922"/>
    </source>
</evidence>
<evidence type="ECO:0000259" key="12">
    <source>
        <dbReference type="Pfam" id="PF18400"/>
    </source>
</evidence>
<dbReference type="InterPro" id="IPR040692">
    <property type="entry name" value="UGGT_TRXL_3"/>
</dbReference>
<gene>
    <name evidence="17" type="ORF">CCH79_00004781</name>
</gene>
<accession>A0A315UZ83</accession>
<dbReference type="GO" id="GO:0005788">
    <property type="term" value="C:endoplasmic reticulum lumen"/>
    <property type="evidence" value="ECO:0007669"/>
    <property type="project" value="UniProtKB-SubCell"/>
</dbReference>
<evidence type="ECO:0000256" key="10">
    <source>
        <dbReference type="ARBA" id="ARBA00048456"/>
    </source>
</evidence>
<comment type="similarity">
    <text evidence="4">Belongs to the glycosyltransferase 8 family.</text>
</comment>
<keyword evidence="6" id="KW-0732">Signal</keyword>
<comment type="subcellular location">
    <subcellularLocation>
        <location evidence="2">Endoplasmic reticulum lumen</location>
    </subcellularLocation>
</comment>
<evidence type="ECO:0000259" key="13">
    <source>
        <dbReference type="Pfam" id="PF18401"/>
    </source>
</evidence>
<dbReference type="Pfam" id="PF18400">
    <property type="entry name" value="Thioredoxin_12"/>
    <property type="match status" value="1"/>
</dbReference>
<dbReference type="Proteomes" id="UP000250572">
    <property type="component" value="Unassembled WGS sequence"/>
</dbReference>
<feature type="compositionally biased region" description="Low complexity" evidence="11">
    <location>
        <begin position="1906"/>
        <end position="1920"/>
    </location>
</feature>
<evidence type="ECO:0000256" key="6">
    <source>
        <dbReference type="ARBA" id="ARBA00022729"/>
    </source>
</evidence>
<evidence type="ECO:0000256" key="5">
    <source>
        <dbReference type="ARBA" id="ARBA00022679"/>
    </source>
</evidence>
<keyword evidence="7" id="KW-0256">Endoplasmic reticulum</keyword>
<feature type="region of interest" description="Disordered" evidence="11">
    <location>
        <begin position="1901"/>
        <end position="1962"/>
    </location>
</feature>
<feature type="compositionally biased region" description="Basic and acidic residues" evidence="11">
    <location>
        <begin position="61"/>
        <end position="71"/>
    </location>
</feature>
<feature type="domain" description="Glucosyltransferase 24 catalytic" evidence="16">
    <location>
        <begin position="1479"/>
        <end position="1525"/>
    </location>
</feature>
<evidence type="ECO:0000259" key="15">
    <source>
        <dbReference type="Pfam" id="PF18403"/>
    </source>
</evidence>
<feature type="domain" description="UDP-glucose:glycoprotein glucosyltransferase thioredoxin-like" evidence="15">
    <location>
        <begin position="930"/>
        <end position="1116"/>
    </location>
</feature>
<evidence type="ECO:0000256" key="8">
    <source>
        <dbReference type="ARBA" id="ARBA00023180"/>
    </source>
</evidence>
<dbReference type="InterPro" id="IPR040693">
    <property type="entry name" value="UGGT_TRXL_1"/>
</dbReference>
<evidence type="ECO:0000256" key="11">
    <source>
        <dbReference type="SAM" id="MobiDB-lite"/>
    </source>
</evidence>
<dbReference type="InterPro" id="IPR040525">
    <property type="entry name" value="UGGT_TRXL_4"/>
</dbReference>
<dbReference type="InterPro" id="IPR040694">
    <property type="entry name" value="UGGT_TRXL_2"/>
</dbReference>
<proteinExistence type="inferred from homology"/>
<protein>
    <recommendedName>
        <fullName evidence="19">UDP-glucose:glycoprotein glucosyltransferase 1</fullName>
    </recommendedName>
</protein>
<dbReference type="EMBL" id="NHOQ01002481">
    <property type="protein sequence ID" value="PWA16657.1"/>
    <property type="molecule type" value="Genomic_DNA"/>
</dbReference>
<sequence length="2112" mass="235279">MLEMGAGELPVTMAMANVAVVTCSSSAQRTDGPVQEFHPSGFYVFPLSDQSVAGGAFLPPTEDRPQNHDPGKQLVPVSNDGRSPVKSDLQPNSACRRTLTAEHSRTLTNIPPSSAVAARCRHLPLPLLFPHFTSSNTSSFNSDPWRQGRMMIYMDSGSKMKWEEVRQCNRLAGGLSYVTNLPQRDCLQTLGKDEQEDHRIKQQMSPQPDAETIVPANAADSKAITTTLATKWADTPLLLEASEFLAEESQDKFWDFVEANQNIEGEHDDTDQAYYELIVKKASSLLSSVQLNMLKFALSLRAYSATVHSFQQISSTEHPPSGCSAFISVHGEKSCAPESLATLLKTATERPKPYLFKGDHRYPGSNPDTPVIILYAELGTPDFQRFHQVLTSKVNEGSAAYVLRHYVAEPNENKVYLSGYGVELAIKSQEYKAKDDTQVQGAEVNATVIGENDPVDEVQGFLFGKLKTLYPELKEQLKELRKHLVESTNEMAPLKVWQMQDLSFQTAARILAAPAVDALNVMKDLSQNFPTKARSITKTVVKSEIRKEIEENQKPAPLSREVLSPPGFSLQEKYLKTRPAPPVAFFKGTLGLQPGDSALFINGLHIDLDTQDIFSVLDVLRSEARVMEGLRSLLIETPYIHDILKLNVQPSDSDYAVDIRNPAICWINNLETDHRYSSWPYNVQELLRPTFPGVIRQIRKNFHNLVIIVDPTQENAAELLSVAEMFYANNIPLRIGLVFVVSDEDDIDGMQDAGVALVRAYNYITDEVNSHSAFEAVVSMFNRVTIGGKLSVGDVVKVLEKRFPYVEVSSVLGADSSYDNNRKEGKAYYEQTGVGPLPVVMYNGIPYQREQLDPDELETTTMQKILETTTFYQRAVYLGELATDHDIIDFIMNQPNVVPRINSRVLSTSRTYLDLSNTNNYFIDDYARFSTLDSKEKSTAVANSMNYMTKKGMAATNSHDDGYIRPVTFWVVGDFDKPSGRQLLYDAIRHMKTSNNVRLGMVNNPSSDPSAETSRVARAIWSAMQTQSANNAKNFITKMSKEETAEALEKGVDVGEFAVGGMDLSLFKSAYEGPKFDFLLSHAAYCRDVLKLKKGQRAVISNGRIIGPLEESETITTGTSGVLDITYNFRSAVKIRPKEGDVYFDVVAVVDPVTRDAQKLAPLLSVGLDSVIGLDEPSLSVQLTTVLCPAANLFPLYHVSVFHSEGSEAARKRQPEGFHELPVKTVRYASEKTECTVCSFYRYVLEPEVAFQPDASFSPGPMAKFLDMPQSPLFTLNLNTPESWMVESVRTRYDLDNIYLEEVENIVAAEYELEHLLLEGHCFDVSSGQPPRGLQFTLGTAAEPVIVDTIVMANLGYFQLKANPGAWMLKLRKGRSDEIYKVYSHDGTDSPSDSDDIIVVLNNFKSRIIKVKVSSSLRRGAPTCPQSPIRVQKKPDKFNEELLSDGTEENDSGFWKSLARGFTGGGKAEEPKQEKDDVINIFSVASGHLYERFLRIMMLSVLKNTKTPVKFWFLKNYLSPTFKVGLVLPPFVVEEDRLGFVLDAFCFSCSWFKTRAGEFIPHMAKQYGFQYELVQYKWPRWLHQQTEKQRIIWGYKILFLDVLFPLAVDKILFVDADQIVRTDLKELRDFDLEGAPYGYTPFCESRREMDGYRFWKSGYWASHLAGRKYHIRCCFSSTIAHRLRRVLHSALYVVDLKKFRKIAAGDRLRGQYQGLSQDPNSLSNLDQDLPNNMIHQVPIKSLPQEWLWCETWCDDSSKRTAKTIDLVTMLVSNRCNNPMTKEPKLQAAVRIVAEWTDYDQEIKRFQTSRARDGASRSTLPDVQQRVTGNRTSSADELCVRTVDRLRSDDPLLLSSAQRTVRSGGQTDADQMLGKAALSVPDRLTVASDLRSVFSVAALLGDNCRPSGPDSSSSTVSTWASNGAAKPSCRKKKKKRKFLDHPREGERERERERPLPHSIQGLAGRHGDQLQRDLLIGYKVVGGGGLEDERGSVGGDDGVGGGWRGGGGRAALFVLMSLYVLGQSNTWGNQQRALQGLACVCPPVSLKLVAPGEPLPAVHPVANEGPLSAVPAQVSSQVRRFPVDLPAAGDVADVLLLLSHARAPERQRGGGGD</sequence>
<evidence type="ECO:0000256" key="4">
    <source>
        <dbReference type="ARBA" id="ARBA00006351"/>
    </source>
</evidence>
<dbReference type="Pfam" id="PF18403">
    <property type="entry name" value="Thioredoxin_15"/>
    <property type="match status" value="1"/>
</dbReference>
<evidence type="ECO:0000256" key="7">
    <source>
        <dbReference type="ARBA" id="ARBA00022824"/>
    </source>
</evidence>
<evidence type="ECO:0000259" key="14">
    <source>
        <dbReference type="Pfam" id="PF18402"/>
    </source>
</evidence>
<dbReference type="PANTHER" id="PTHR11226">
    <property type="entry name" value="UDP-GLUCOSE GLYCOPROTEIN:GLUCOSYLTRANSFERASE"/>
    <property type="match status" value="1"/>
</dbReference>
<dbReference type="InterPro" id="IPR029044">
    <property type="entry name" value="Nucleotide-diphossugar_trans"/>
</dbReference>
<dbReference type="Pfam" id="PF18404">
    <property type="entry name" value="Glyco_transf_24"/>
    <property type="match status" value="2"/>
</dbReference>
<feature type="domain" description="UGGT thioredoxin-like" evidence="14">
    <location>
        <begin position="657"/>
        <end position="905"/>
    </location>
</feature>
<keyword evidence="5" id="KW-0808">Transferase</keyword>
<feature type="compositionally biased region" description="Basic residues" evidence="11">
    <location>
        <begin position="1927"/>
        <end position="1937"/>
    </location>
</feature>
<dbReference type="SUPFAM" id="SSF53448">
    <property type="entry name" value="Nucleotide-diphospho-sugar transferases"/>
    <property type="match status" value="1"/>
</dbReference>
<evidence type="ECO:0008006" key="19">
    <source>
        <dbReference type="Google" id="ProtNLM"/>
    </source>
</evidence>
<dbReference type="GO" id="GO:0036503">
    <property type="term" value="P:ERAD pathway"/>
    <property type="evidence" value="ECO:0007669"/>
    <property type="project" value="TreeGrafter"/>
</dbReference>
<evidence type="ECO:0000313" key="17">
    <source>
        <dbReference type="EMBL" id="PWA16657.1"/>
    </source>
</evidence>